<dbReference type="Proteomes" id="UP000813068">
    <property type="component" value="Unassembled WGS sequence"/>
</dbReference>
<keyword evidence="5 8" id="KW-0812">Transmembrane</keyword>
<feature type="domain" description="General secretion pathway GspH" evidence="9">
    <location>
        <begin position="58"/>
        <end position="162"/>
    </location>
</feature>
<evidence type="ECO:0000256" key="1">
    <source>
        <dbReference type="ARBA" id="ARBA00004377"/>
    </source>
</evidence>
<keyword evidence="3" id="KW-0488">Methylation</keyword>
<keyword evidence="2" id="KW-1003">Cell membrane</keyword>
<accession>A0ABS6MYA1</accession>
<dbReference type="Pfam" id="PF07963">
    <property type="entry name" value="N_methyl"/>
    <property type="match status" value="1"/>
</dbReference>
<evidence type="ECO:0000256" key="6">
    <source>
        <dbReference type="ARBA" id="ARBA00022989"/>
    </source>
</evidence>
<keyword evidence="11" id="KW-1185">Reference proteome</keyword>
<dbReference type="NCBIfam" id="TIGR02532">
    <property type="entry name" value="IV_pilin_GFxxxE"/>
    <property type="match status" value="1"/>
</dbReference>
<evidence type="ECO:0000313" key="11">
    <source>
        <dbReference type="Proteomes" id="UP000813068"/>
    </source>
</evidence>
<protein>
    <submittedName>
        <fullName evidence="10">GspH/FimT family pseudopilin</fullName>
    </submittedName>
</protein>
<evidence type="ECO:0000259" key="9">
    <source>
        <dbReference type="Pfam" id="PF12019"/>
    </source>
</evidence>
<evidence type="ECO:0000313" key="10">
    <source>
        <dbReference type="EMBL" id="MBV2133792.1"/>
    </source>
</evidence>
<comment type="subcellular location">
    <subcellularLocation>
        <location evidence="1">Cell inner membrane</location>
        <topology evidence="1">Single-pass membrane protein</topology>
    </subcellularLocation>
</comment>
<reference evidence="10 11" key="1">
    <citation type="submission" date="2021-06" db="EMBL/GenBank/DDBJ databases">
        <title>Differences between aerobic and microaerobic xylene degrading microbial communities.</title>
        <authorList>
            <person name="Banerjee S."/>
            <person name="Tancsics A."/>
        </authorList>
    </citation>
    <scope>NUCLEOTIDE SEQUENCE [LARGE SCALE GENOMIC DNA]</scope>
    <source>
        <strain evidence="10 11">MAP12</strain>
    </source>
</reference>
<dbReference type="EMBL" id="JAHRGL010000040">
    <property type="protein sequence ID" value="MBV2133792.1"/>
    <property type="molecule type" value="Genomic_DNA"/>
</dbReference>
<evidence type="ECO:0000256" key="7">
    <source>
        <dbReference type="ARBA" id="ARBA00023136"/>
    </source>
</evidence>
<dbReference type="PROSITE" id="PS00409">
    <property type="entry name" value="PROKAR_NTER_METHYL"/>
    <property type="match status" value="1"/>
</dbReference>
<dbReference type="InterPro" id="IPR022346">
    <property type="entry name" value="T2SS_GspH"/>
</dbReference>
<sequence length="175" mass="18554">MSMNFRGDPGLAAINCRGSAGFTLIELMTVLVIFTILMAVGIPAVNQMMAGQGAKSVAADLHTSLTLARAEAVVRNRPVTVSPLAADDDWGAEGWQVTVGTGSDLIVLQRQDLKPEMVEITPDPAATEIIFRPNGRASAATMLKIESVRDASQTRCMVIRLDGRARSGACDDANL</sequence>
<evidence type="ECO:0000256" key="4">
    <source>
        <dbReference type="ARBA" id="ARBA00022519"/>
    </source>
</evidence>
<keyword evidence="6 8" id="KW-1133">Transmembrane helix</keyword>
<keyword evidence="7 8" id="KW-0472">Membrane</keyword>
<evidence type="ECO:0000256" key="2">
    <source>
        <dbReference type="ARBA" id="ARBA00022475"/>
    </source>
</evidence>
<evidence type="ECO:0000256" key="5">
    <source>
        <dbReference type="ARBA" id="ARBA00022692"/>
    </source>
</evidence>
<dbReference type="Pfam" id="PF12019">
    <property type="entry name" value="GspH"/>
    <property type="match status" value="1"/>
</dbReference>
<dbReference type="RefSeq" id="WP_217682239.1">
    <property type="nucleotide sequence ID" value="NZ_JAHRGL010000040.1"/>
</dbReference>
<comment type="caution">
    <text evidence="10">The sequence shown here is derived from an EMBL/GenBank/DDBJ whole genome shotgun (WGS) entry which is preliminary data.</text>
</comment>
<feature type="transmembrane region" description="Helical" evidence="8">
    <location>
        <begin position="20"/>
        <end position="45"/>
    </location>
</feature>
<gene>
    <name evidence="10" type="ORF">KRX52_13505</name>
</gene>
<keyword evidence="4" id="KW-0997">Cell inner membrane</keyword>
<dbReference type="InterPro" id="IPR012902">
    <property type="entry name" value="N_methyl_site"/>
</dbReference>
<proteinExistence type="predicted"/>
<evidence type="ECO:0000256" key="8">
    <source>
        <dbReference type="SAM" id="Phobius"/>
    </source>
</evidence>
<evidence type="ECO:0000256" key="3">
    <source>
        <dbReference type="ARBA" id="ARBA00022481"/>
    </source>
</evidence>
<organism evidence="10 11">
    <name type="scientific">Geopseudomonas aromaticivorans</name>
    <dbReference type="NCBI Taxonomy" id="2849492"/>
    <lineage>
        <taxon>Bacteria</taxon>
        <taxon>Pseudomonadati</taxon>
        <taxon>Pseudomonadota</taxon>
        <taxon>Gammaproteobacteria</taxon>
        <taxon>Pseudomonadales</taxon>
        <taxon>Pseudomonadaceae</taxon>
        <taxon>Geopseudomonas</taxon>
    </lineage>
</organism>
<name>A0ABS6MYA1_9GAMM</name>